<accession>A0A9P6IV03</accession>
<organism evidence="2 3">
    <name type="scientific">Modicella reniformis</name>
    <dbReference type="NCBI Taxonomy" id="1440133"/>
    <lineage>
        <taxon>Eukaryota</taxon>
        <taxon>Fungi</taxon>
        <taxon>Fungi incertae sedis</taxon>
        <taxon>Mucoromycota</taxon>
        <taxon>Mortierellomycotina</taxon>
        <taxon>Mortierellomycetes</taxon>
        <taxon>Mortierellales</taxon>
        <taxon>Mortierellaceae</taxon>
        <taxon>Modicella</taxon>
    </lineage>
</organism>
<reference evidence="2" key="1">
    <citation type="journal article" date="2020" name="Fungal Divers.">
        <title>Resolving the Mortierellaceae phylogeny through synthesis of multi-gene phylogenetics and phylogenomics.</title>
        <authorList>
            <person name="Vandepol N."/>
            <person name="Liber J."/>
            <person name="Desiro A."/>
            <person name="Na H."/>
            <person name="Kennedy M."/>
            <person name="Barry K."/>
            <person name="Grigoriev I.V."/>
            <person name="Miller A.N."/>
            <person name="O'Donnell K."/>
            <person name="Stajich J.E."/>
            <person name="Bonito G."/>
        </authorList>
    </citation>
    <scope>NUCLEOTIDE SEQUENCE</scope>
    <source>
        <strain evidence="2">MES-2147</strain>
    </source>
</reference>
<feature type="compositionally biased region" description="Basic and acidic residues" evidence="1">
    <location>
        <begin position="110"/>
        <end position="120"/>
    </location>
</feature>
<protein>
    <submittedName>
        <fullName evidence="2">Uncharacterized protein</fullName>
    </submittedName>
</protein>
<feature type="compositionally biased region" description="Low complexity" evidence="1">
    <location>
        <begin position="173"/>
        <end position="187"/>
    </location>
</feature>
<evidence type="ECO:0000256" key="1">
    <source>
        <dbReference type="SAM" id="MobiDB-lite"/>
    </source>
</evidence>
<feature type="region of interest" description="Disordered" evidence="1">
    <location>
        <begin position="266"/>
        <end position="320"/>
    </location>
</feature>
<feature type="region of interest" description="Disordered" evidence="1">
    <location>
        <begin position="45"/>
        <end position="252"/>
    </location>
</feature>
<proteinExistence type="predicted"/>
<feature type="compositionally biased region" description="Low complexity" evidence="1">
    <location>
        <begin position="241"/>
        <end position="252"/>
    </location>
</feature>
<evidence type="ECO:0000313" key="3">
    <source>
        <dbReference type="Proteomes" id="UP000749646"/>
    </source>
</evidence>
<dbReference type="Proteomes" id="UP000749646">
    <property type="component" value="Unassembled WGS sequence"/>
</dbReference>
<feature type="region of interest" description="Disordered" evidence="1">
    <location>
        <begin position="1"/>
        <end position="20"/>
    </location>
</feature>
<feature type="compositionally biased region" description="Polar residues" evidence="1">
    <location>
        <begin position="192"/>
        <end position="218"/>
    </location>
</feature>
<sequence length="505" mass="55060">MNSKPSELQPSGARDNPKTDDVIVIRYTREFLLECAKSPLVERPEALPPTSAWFGEVTKDDPEANNGSRKLPGKPAVSDRIVLGPPKMSFASSSLGGMKRSEDNLSGFKKTLETSRENRSPRGPSSVLEQGFGRETIEKLSSHKLPKVTPKDITGLLSGMDRRRLDPSRSNPSLTGSRTSTGSSTTRIGVPTKTQGQSLTASASNTSMNSIGISSTNGNGLGFGSKVQRSDAPEWMSYNPESESTTKVESTSEPVFVDDIQAWKARMKEHERREKEKESGIQNQRDSKQDLKAPSRADSSSSWRTGVHHAQNDEGSADFKRADEVKAIPVLDKPLGRGLLSNEPIQDIDIFFTPGGIDHLSEPFESSSAFNKFFSQHVVAMSSLDDPTQQSSTRKTDGSRFARFFAEDESESANEPEKPAQDLPGMQLSLDQLFQAHTPISAATPSPIPPQLGRMRSEAQILESLKVKKSPMPGKPVETSEQSEDAFAFSKIMAALSKPPINNPD</sequence>
<gene>
    <name evidence="2" type="ORF">BGZ65_007985</name>
</gene>
<dbReference type="AlphaFoldDB" id="A0A9P6IV03"/>
<name>A0A9P6IV03_9FUNG</name>
<dbReference type="OrthoDB" id="2504266at2759"/>
<comment type="caution">
    <text evidence="2">The sequence shown here is derived from an EMBL/GenBank/DDBJ whole genome shotgun (WGS) entry which is preliminary data.</text>
</comment>
<keyword evidence="3" id="KW-1185">Reference proteome</keyword>
<evidence type="ECO:0000313" key="2">
    <source>
        <dbReference type="EMBL" id="KAF9948558.1"/>
    </source>
</evidence>
<feature type="non-terminal residue" evidence="2">
    <location>
        <position position="1"/>
    </location>
</feature>
<dbReference type="EMBL" id="JAAAHW010007408">
    <property type="protein sequence ID" value="KAF9948558.1"/>
    <property type="molecule type" value="Genomic_DNA"/>
</dbReference>
<feature type="compositionally biased region" description="Basic and acidic residues" evidence="1">
    <location>
        <begin position="266"/>
        <end position="295"/>
    </location>
</feature>